<gene>
    <name evidence="1" type="ORF">FRZ00_08375</name>
</gene>
<dbReference type="InterPro" id="IPR036388">
    <property type="entry name" value="WH-like_DNA-bd_sf"/>
</dbReference>
<reference evidence="1 2" key="1">
    <citation type="journal article" date="2019" name="Microb. Cell Fact.">
        <title>Exploring novel herbicidin analogues by transcriptional regulator overexpression and MS/MS molecular networking.</title>
        <authorList>
            <person name="Shi Y."/>
            <person name="Gu R."/>
            <person name="Li Y."/>
            <person name="Wang X."/>
            <person name="Ren W."/>
            <person name="Li X."/>
            <person name="Wang L."/>
            <person name="Xie Y."/>
            <person name="Hong B."/>
        </authorList>
    </citation>
    <scope>NUCLEOTIDE SEQUENCE [LARGE SCALE GENOMIC DNA]</scope>
    <source>
        <strain evidence="1 2">US-43</strain>
    </source>
</reference>
<evidence type="ECO:0000313" key="1">
    <source>
        <dbReference type="EMBL" id="KAB7848327.1"/>
    </source>
</evidence>
<dbReference type="RefSeq" id="WP_152263005.1">
    <property type="nucleotide sequence ID" value="NZ_VOKX01000014.1"/>
</dbReference>
<dbReference type="AlphaFoldDB" id="A0A5N5WAP1"/>
<dbReference type="Proteomes" id="UP000327000">
    <property type="component" value="Unassembled WGS sequence"/>
</dbReference>
<dbReference type="EMBL" id="VOKX01000014">
    <property type="protein sequence ID" value="KAB7848327.1"/>
    <property type="molecule type" value="Genomic_DNA"/>
</dbReference>
<proteinExistence type="predicted"/>
<dbReference type="OrthoDB" id="4550567at2"/>
<dbReference type="SUPFAM" id="SSF46785">
    <property type="entry name" value="Winged helix' DNA-binding domain"/>
    <property type="match status" value="1"/>
</dbReference>
<organism evidence="1 2">
    <name type="scientific">Streptomyces mobaraensis</name>
    <name type="common">Streptoverticillium mobaraense</name>
    <dbReference type="NCBI Taxonomy" id="35621"/>
    <lineage>
        <taxon>Bacteria</taxon>
        <taxon>Bacillati</taxon>
        <taxon>Actinomycetota</taxon>
        <taxon>Actinomycetes</taxon>
        <taxon>Kitasatosporales</taxon>
        <taxon>Streptomycetaceae</taxon>
        <taxon>Streptomyces</taxon>
    </lineage>
</organism>
<sequence length="162" mass="17321">MTNRTASVKPADPNTPDDFAALAAQPIGYWSGATHDAVIRHIRDGMAGVDITQPQWWILNQVAGAGRPRGELVARLGGTIGVGPDEIGRAADSLLARGWLAADDRGALRLTDAGRAAKARTKELVDRMRAEIHEGIPDEEYVGALRVLRRMIHNVTAARGAA</sequence>
<dbReference type="InterPro" id="IPR036390">
    <property type="entry name" value="WH_DNA-bd_sf"/>
</dbReference>
<evidence type="ECO:0000313" key="2">
    <source>
        <dbReference type="Proteomes" id="UP000327000"/>
    </source>
</evidence>
<dbReference type="Gene3D" id="1.10.10.10">
    <property type="entry name" value="Winged helix-like DNA-binding domain superfamily/Winged helix DNA-binding domain"/>
    <property type="match status" value="1"/>
</dbReference>
<name>A0A5N5WAP1_STRMB</name>
<comment type="caution">
    <text evidence="1">The sequence shown here is derived from an EMBL/GenBank/DDBJ whole genome shotgun (WGS) entry which is preliminary data.</text>
</comment>
<accession>A0A5N5WAP1</accession>
<protein>
    <submittedName>
        <fullName evidence="1">Winged helix-turn-helix transcriptional regulator</fullName>
    </submittedName>
</protein>
<keyword evidence="2" id="KW-1185">Reference proteome</keyword>